<name>A0ABX8V0S7_9BURK</name>
<dbReference type="Pfam" id="PF00571">
    <property type="entry name" value="CBS"/>
    <property type="match status" value="2"/>
</dbReference>
<dbReference type="InterPro" id="IPR000644">
    <property type="entry name" value="CBS_dom"/>
</dbReference>
<accession>A0ABX8V0S7</accession>
<dbReference type="InterPro" id="IPR051257">
    <property type="entry name" value="Diverse_CBS-Domain"/>
</dbReference>
<protein>
    <submittedName>
        <fullName evidence="4">CBS domain-containing protein</fullName>
    </submittedName>
</protein>
<dbReference type="PANTHER" id="PTHR43080:SF29">
    <property type="entry name" value="OS02G0818000 PROTEIN"/>
    <property type="match status" value="1"/>
</dbReference>
<evidence type="ECO:0000313" key="4">
    <source>
        <dbReference type="EMBL" id="QYD73055.1"/>
    </source>
</evidence>
<gene>
    <name evidence="4" type="ORF">KZJ38_25635</name>
</gene>
<evidence type="ECO:0000259" key="3">
    <source>
        <dbReference type="PROSITE" id="PS51371"/>
    </source>
</evidence>
<evidence type="ECO:0000256" key="2">
    <source>
        <dbReference type="PROSITE-ProRule" id="PRU00703"/>
    </source>
</evidence>
<dbReference type="EMBL" id="CP080096">
    <property type="protein sequence ID" value="QYD73055.1"/>
    <property type="molecule type" value="Genomic_DNA"/>
</dbReference>
<proteinExistence type="predicted"/>
<dbReference type="InterPro" id="IPR046342">
    <property type="entry name" value="CBS_dom_sf"/>
</dbReference>
<feature type="domain" description="CBS" evidence="3">
    <location>
        <begin position="141"/>
        <end position="197"/>
    </location>
</feature>
<evidence type="ECO:0000256" key="1">
    <source>
        <dbReference type="ARBA" id="ARBA00023122"/>
    </source>
</evidence>
<dbReference type="RefSeq" id="WP_219802608.1">
    <property type="nucleotide sequence ID" value="NZ_CP080096.1"/>
</dbReference>
<dbReference type="SUPFAM" id="SSF54631">
    <property type="entry name" value="CBS-domain pair"/>
    <property type="match status" value="1"/>
</dbReference>
<dbReference type="PROSITE" id="PS51371">
    <property type="entry name" value="CBS"/>
    <property type="match status" value="2"/>
</dbReference>
<keyword evidence="5" id="KW-1185">Reference proteome</keyword>
<reference evidence="4 5" key="1">
    <citation type="submission" date="2021-07" db="EMBL/GenBank/DDBJ databases">
        <title>Paraburkholderia edwinii protects Aspergillus sp. from phenazines by acting as a toxin sponge.</title>
        <authorList>
            <person name="Dahlstrom K.M."/>
            <person name="Newman D.K."/>
        </authorList>
    </citation>
    <scope>NUCLEOTIDE SEQUENCE [LARGE SCALE GENOMIC DNA]</scope>
    <source>
        <strain evidence="4 5">Pe01</strain>
    </source>
</reference>
<evidence type="ECO:0000313" key="5">
    <source>
        <dbReference type="Proteomes" id="UP000826462"/>
    </source>
</evidence>
<sequence length="198" mass="21822">MMSFRYLGRRLVGKMPFHHGSPSLHDSGDRGGAAGVVQQKAVLAELRRQSMLHGLLELRCADIMRAPVISVRPDDTKAHAEALLARYHFKLLPVIDASDHLLGVVSRADLRRVTGHLHAVDEAPSSEPRTARAANGIASIMSVSVATVFSDEKLTDVVPRFMAKGHHHLPVIDRQRRVVGMLTQSDLFALMCDLNPMR</sequence>
<feature type="domain" description="CBS" evidence="3">
    <location>
        <begin position="64"/>
        <end position="120"/>
    </location>
</feature>
<dbReference type="PANTHER" id="PTHR43080">
    <property type="entry name" value="CBS DOMAIN-CONTAINING PROTEIN CBSX3, MITOCHONDRIAL"/>
    <property type="match status" value="1"/>
</dbReference>
<keyword evidence="1 2" id="KW-0129">CBS domain</keyword>
<dbReference type="Proteomes" id="UP000826462">
    <property type="component" value="Chromosome 2"/>
</dbReference>
<organism evidence="4 5">
    <name type="scientific">Paraburkholderia edwinii</name>
    <dbReference type="NCBI Taxonomy" id="2861782"/>
    <lineage>
        <taxon>Bacteria</taxon>
        <taxon>Pseudomonadati</taxon>
        <taxon>Pseudomonadota</taxon>
        <taxon>Betaproteobacteria</taxon>
        <taxon>Burkholderiales</taxon>
        <taxon>Burkholderiaceae</taxon>
        <taxon>Paraburkholderia</taxon>
    </lineage>
</organism>
<dbReference type="Gene3D" id="3.10.580.10">
    <property type="entry name" value="CBS-domain"/>
    <property type="match status" value="2"/>
</dbReference>
<dbReference type="SMART" id="SM00116">
    <property type="entry name" value="CBS"/>
    <property type="match status" value="2"/>
</dbReference>